<sequence>MVEDQQVQTGAIAPAYLESIEGRHRLLHREVHGEAGRARPQPGEIGDRGEGAQAVALDAPTGVLGPDEQRVDALDVVDGREVKCPLQYLDRRADRRGVGLERFGQRTVGPKAQHARQTQKKPVDVLEASDPVRECVSARRRHGRERERVSDRAQWHPHIGR</sequence>
<organism evidence="3">
    <name type="scientific">freshwater metagenome</name>
    <dbReference type="NCBI Taxonomy" id="449393"/>
    <lineage>
        <taxon>unclassified sequences</taxon>
        <taxon>metagenomes</taxon>
        <taxon>ecological metagenomes</taxon>
    </lineage>
</organism>
<dbReference type="AlphaFoldDB" id="A0A6J7PLZ6"/>
<dbReference type="EMBL" id="CAFABA010000118">
    <property type="protein sequence ID" value="CAB4835245.1"/>
    <property type="molecule type" value="Genomic_DNA"/>
</dbReference>
<feature type="region of interest" description="Disordered" evidence="1">
    <location>
        <begin position="107"/>
        <end position="161"/>
    </location>
</feature>
<gene>
    <name evidence="2" type="ORF">UFOPK3139_02368</name>
    <name evidence="3" type="ORF">UFOPK3967_01748</name>
</gene>
<protein>
    <submittedName>
        <fullName evidence="3">Unannotated protein</fullName>
    </submittedName>
</protein>
<name>A0A6J7PLZ6_9ZZZZ</name>
<accession>A0A6J7PLZ6</accession>
<evidence type="ECO:0000256" key="1">
    <source>
        <dbReference type="SAM" id="MobiDB-lite"/>
    </source>
</evidence>
<evidence type="ECO:0000313" key="3">
    <source>
        <dbReference type="EMBL" id="CAB5002964.1"/>
    </source>
</evidence>
<feature type="compositionally biased region" description="Basic and acidic residues" evidence="1">
    <location>
        <begin position="144"/>
        <end position="154"/>
    </location>
</feature>
<dbReference type="EMBL" id="CAFBOS010000108">
    <property type="protein sequence ID" value="CAB5002964.1"/>
    <property type="molecule type" value="Genomic_DNA"/>
</dbReference>
<reference evidence="3" key="1">
    <citation type="submission" date="2020-05" db="EMBL/GenBank/DDBJ databases">
        <authorList>
            <person name="Chiriac C."/>
            <person name="Salcher M."/>
            <person name="Ghai R."/>
            <person name="Kavagutti S V."/>
        </authorList>
    </citation>
    <scope>NUCLEOTIDE SEQUENCE</scope>
</reference>
<proteinExistence type="predicted"/>
<feature type="region of interest" description="Disordered" evidence="1">
    <location>
        <begin position="30"/>
        <end position="53"/>
    </location>
</feature>
<evidence type="ECO:0000313" key="2">
    <source>
        <dbReference type="EMBL" id="CAB4835245.1"/>
    </source>
</evidence>